<evidence type="ECO:0000313" key="2">
    <source>
        <dbReference type="EMBL" id="KAF4414838.1"/>
    </source>
</evidence>
<feature type="compositionally biased region" description="Polar residues" evidence="1">
    <location>
        <begin position="642"/>
        <end position="653"/>
    </location>
</feature>
<protein>
    <submittedName>
        <fullName evidence="2">Uncharacterized protein</fullName>
    </submittedName>
</protein>
<feature type="region of interest" description="Disordered" evidence="1">
    <location>
        <begin position="308"/>
        <end position="376"/>
    </location>
</feature>
<evidence type="ECO:0000256" key="1">
    <source>
        <dbReference type="SAM" id="MobiDB-lite"/>
    </source>
</evidence>
<feature type="region of interest" description="Disordered" evidence="1">
    <location>
        <begin position="143"/>
        <end position="190"/>
    </location>
</feature>
<feature type="region of interest" description="Disordered" evidence="1">
    <location>
        <begin position="404"/>
        <end position="435"/>
    </location>
</feature>
<proteinExistence type="predicted"/>
<feature type="compositionally biased region" description="Basic and acidic residues" evidence="1">
    <location>
        <begin position="272"/>
        <end position="281"/>
    </location>
</feature>
<feature type="compositionally biased region" description="Basic and acidic residues" evidence="1">
    <location>
        <begin position="171"/>
        <end position="186"/>
    </location>
</feature>
<keyword evidence="3" id="KW-1185">Reference proteome</keyword>
<feature type="region of interest" description="Disordered" evidence="1">
    <location>
        <begin position="259"/>
        <end position="281"/>
    </location>
</feature>
<gene>
    <name evidence="2" type="ORF">FACUT_13923</name>
</gene>
<name>A0A8H4J875_9HYPO</name>
<dbReference type="Proteomes" id="UP000536711">
    <property type="component" value="Unassembled WGS sequence"/>
</dbReference>
<feature type="region of interest" description="Disordered" evidence="1">
    <location>
        <begin position="1"/>
        <end position="27"/>
    </location>
</feature>
<dbReference type="EMBL" id="JAADJF010000682">
    <property type="protein sequence ID" value="KAF4414838.1"/>
    <property type="molecule type" value="Genomic_DNA"/>
</dbReference>
<feature type="compositionally biased region" description="Basic and acidic residues" evidence="1">
    <location>
        <begin position="404"/>
        <end position="418"/>
    </location>
</feature>
<accession>A0A8H4J875</accession>
<feature type="compositionally biased region" description="Polar residues" evidence="1">
    <location>
        <begin position="419"/>
        <end position="433"/>
    </location>
</feature>
<feature type="compositionally biased region" description="Polar residues" evidence="1">
    <location>
        <begin position="152"/>
        <end position="170"/>
    </location>
</feature>
<dbReference type="OrthoDB" id="5104007at2759"/>
<sequence length="682" mass="76200">MDDTGSPVPQTDERTRVQYPQTTRKPKRFKKRVWLPTKARMIAAREDLTPFPSDGPDGILRLVRDIVSRLCPPAHRRITGWAIMALQVSSEDLLTEVFTGMPRSRQPPFCADYPLAWTRSSQRADLTDDDIGTFREIARRLHEHNLEKSKKTPNNRTKGCPSGLSTSCRDSTPRRRVPSEPRALNKERRKRKLLRRSGFLCTLSHACGSNDQLEDANHPFEGTLSGQLTICPQGLPMQMIQDKDGNKEPTNGCFCSEYEMSDSNDGPPINMDQERDGNKEPINDLLYSDYEMSDSHAASILAYMRNADKSSDGSEARAPSTGSYEDNHDTASNMLCKITAPQQRSDDSNGETSVSSVDNSTQRIEASGAVQSEHSVQENAPVCLRMLCHSSPGEVDIFFQSGGHESEPVVKSPPHDKQIQNSSYDNNWGQTGPKTEMLKRYSPLRESVADKVEEASTMDPKDALASQYRPTGDRIGFEYNTSIGGEHIPESWEYPPQPMLPYEGHFQDEFATIEMSVAVEAPEQQPDSTWQSPKTSCNNLPGVVVQDDQFHMTTDHHQRNCEGCVPKEIDTEHHCWQDKTLPLAVAEDVDKHESEEATTSTTTMLQSPYTEVEHLDIGNHGIEKVDSHNEVDTGMVGRSIGATQTLSDFGSHSTKAEDEDSSDEDTPEIEFYINDLGGETWE</sequence>
<feature type="compositionally biased region" description="Polar residues" evidence="1">
    <location>
        <begin position="350"/>
        <end position="376"/>
    </location>
</feature>
<reference evidence="2 3" key="1">
    <citation type="submission" date="2020-01" db="EMBL/GenBank/DDBJ databases">
        <title>Identification and distribution of gene clusters putatively required for synthesis of sphingolipid metabolism inhibitors in phylogenetically diverse species of the filamentous fungus Fusarium.</title>
        <authorList>
            <person name="Kim H.-S."/>
            <person name="Busman M."/>
            <person name="Brown D.W."/>
            <person name="Divon H."/>
            <person name="Uhlig S."/>
            <person name="Proctor R.H."/>
        </authorList>
    </citation>
    <scope>NUCLEOTIDE SEQUENCE [LARGE SCALE GENOMIC DNA]</scope>
    <source>
        <strain evidence="2 3">NRRL 13308</strain>
    </source>
</reference>
<organism evidence="2 3">
    <name type="scientific">Fusarium acutatum</name>
    <dbReference type="NCBI Taxonomy" id="78861"/>
    <lineage>
        <taxon>Eukaryota</taxon>
        <taxon>Fungi</taxon>
        <taxon>Dikarya</taxon>
        <taxon>Ascomycota</taxon>
        <taxon>Pezizomycotina</taxon>
        <taxon>Sordariomycetes</taxon>
        <taxon>Hypocreomycetidae</taxon>
        <taxon>Hypocreales</taxon>
        <taxon>Nectriaceae</taxon>
        <taxon>Fusarium</taxon>
        <taxon>Fusarium fujikuroi species complex</taxon>
    </lineage>
</organism>
<feature type="region of interest" description="Disordered" evidence="1">
    <location>
        <begin position="642"/>
        <end position="682"/>
    </location>
</feature>
<dbReference type="AlphaFoldDB" id="A0A8H4J875"/>
<feature type="compositionally biased region" description="Acidic residues" evidence="1">
    <location>
        <begin position="657"/>
        <end position="668"/>
    </location>
</feature>
<evidence type="ECO:0000313" key="3">
    <source>
        <dbReference type="Proteomes" id="UP000536711"/>
    </source>
</evidence>
<comment type="caution">
    <text evidence="2">The sequence shown here is derived from an EMBL/GenBank/DDBJ whole genome shotgun (WGS) entry which is preliminary data.</text>
</comment>